<keyword evidence="1" id="KW-0479">Metal-binding</keyword>
<evidence type="ECO:0000313" key="8">
    <source>
        <dbReference type="Proteomes" id="UP001412239"/>
    </source>
</evidence>
<dbReference type="InterPro" id="IPR024079">
    <property type="entry name" value="MetalloPept_cat_dom_sf"/>
</dbReference>
<gene>
    <name evidence="7" type="ORF">GSTUAT00006360001</name>
</gene>
<sequence>MRLPPPLSYVVSLFILETPCWLVGGNVLTRSPPAGHSQHRNPVSYITFIEDPQIITPGKRIHSGSSFDLTFTLHKGQQRVKFALEPNHEILPDDARVEYLDVDGNVRHSELIVRHHIKVYRGTAWLRNERKGEWVHAGWASVVFTRDGEDPLFEGAFTLLHDAHHIQFRSTYRRTRHALDPDVEPEGREGMVVFRDSDVMDRDFYDQPLVGRGVEERNDDGDDDDAGVMCPADRLEFNVQPEHLVNRMILEPELPKGRLWAGIGLEDLFQGGLKRRQNLDGNDGFTGGTGNSAGVNLRGTIGNTDGCPNTRLVALVGVATDCTYTADFEGDQEKARSNIITQINAASNLFEKTFNITLGLSTLVISDANCPGTPPATAKWNIPCSSGNSSIENRLNLFSEWRGTRSNDSNALWTLMTTCETGSAVGLAWLGMLCQKDTITQAGQFVTGANVIARTSSEWKVIAHEIAHTMGAVHDCTSSTCVGNTASASMCCPLSSETCDAAGRFMMNPTTTDTISSFSPCTVGNVCSAFKRKSVDMSCLTSNRDVSVITKNECGNGIVEPGEDCDCGGTEGCGTNSCCEPTTCKFKANAVCEYVTGHIQRAGCANDTVTVMRMRIAARAASFRQRTGRRFEEWYVTRLPPSEANPSHLTTLTTAGDSCGNGLKCASGQCTSRDQQCKTVMGLRGNSTHSCYDSDCQLTCASPEFGPGTCFRMQQNFLDGTPCNGDGMCKAGVCNGATTLGQVKSWINKNKNIVIGVSVGIGALVIFSLLSCIWSCCRRRRARKATPKSPPRLSMSGYQPHDRRWHRHRDADPDVYPMPPPLSHGSQNMRSPPAYGNTGFPPVARSERYA</sequence>
<evidence type="ECO:0000256" key="1">
    <source>
        <dbReference type="PROSITE-ProRule" id="PRU00276"/>
    </source>
</evidence>
<feature type="transmembrane region" description="Helical" evidence="3">
    <location>
        <begin position="753"/>
        <end position="774"/>
    </location>
</feature>
<dbReference type="Pfam" id="PF13688">
    <property type="entry name" value="Reprolysin_5"/>
    <property type="match status" value="1"/>
</dbReference>
<feature type="active site" evidence="1">
    <location>
        <position position="465"/>
    </location>
</feature>
<feature type="chain" id="PRO_5012990999" description="Peptidase M12B domain-containing protein" evidence="4">
    <location>
        <begin position="26"/>
        <end position="850"/>
    </location>
</feature>
<dbReference type="PROSITE" id="PS50215">
    <property type="entry name" value="ADAM_MEPRO"/>
    <property type="match status" value="1"/>
</dbReference>
<dbReference type="SUPFAM" id="SSF55486">
    <property type="entry name" value="Metalloproteases ('zincins'), catalytic domain"/>
    <property type="match status" value="1"/>
</dbReference>
<dbReference type="InterPro" id="IPR034028">
    <property type="entry name" value="ZnMc_ADAM_fungal"/>
</dbReference>
<dbReference type="PANTHER" id="PTHR45702">
    <property type="entry name" value="ADAM10/ADAM17 METALLOPEPTIDASE FAMILY MEMBER"/>
    <property type="match status" value="1"/>
</dbReference>
<dbReference type="Gene3D" id="4.10.70.10">
    <property type="entry name" value="Disintegrin domain"/>
    <property type="match status" value="1"/>
</dbReference>
<feature type="binding site" evidence="1">
    <location>
        <position position="468"/>
    </location>
    <ligand>
        <name>Zn(2+)</name>
        <dbReference type="ChEBI" id="CHEBI:29105"/>
        <note>catalytic</note>
    </ligand>
</feature>
<evidence type="ECO:0000259" key="6">
    <source>
        <dbReference type="PROSITE" id="PS50215"/>
    </source>
</evidence>
<keyword evidence="3" id="KW-0472">Membrane</keyword>
<keyword evidence="3" id="KW-0812">Transmembrane</keyword>
<dbReference type="Gene3D" id="3.40.1620.60">
    <property type="match status" value="1"/>
</dbReference>
<evidence type="ECO:0008006" key="9">
    <source>
        <dbReference type="Google" id="ProtNLM"/>
    </source>
</evidence>
<dbReference type="InterPro" id="IPR001590">
    <property type="entry name" value="Peptidase_M12B"/>
</dbReference>
<keyword evidence="8" id="KW-1185">Reference proteome</keyword>
<reference evidence="7" key="1">
    <citation type="submission" date="2015-10" db="EMBL/GenBank/DDBJ databases">
        <authorList>
            <person name="Regsiter A."/>
            <person name="william w."/>
        </authorList>
    </citation>
    <scope>NUCLEOTIDE SEQUENCE</scope>
    <source>
        <strain evidence="7">Montdore</strain>
    </source>
</reference>
<keyword evidence="4" id="KW-0732">Signal</keyword>
<feature type="binding site" evidence="1">
    <location>
        <position position="464"/>
    </location>
    <ligand>
        <name>Zn(2+)</name>
        <dbReference type="ChEBI" id="CHEBI:29105"/>
        <note>catalytic</note>
    </ligand>
</feature>
<dbReference type="InterPro" id="IPR001762">
    <property type="entry name" value="Disintegrin_dom"/>
</dbReference>
<evidence type="ECO:0000256" key="4">
    <source>
        <dbReference type="SAM" id="SignalP"/>
    </source>
</evidence>
<dbReference type="GO" id="GO:0004222">
    <property type="term" value="F:metalloendopeptidase activity"/>
    <property type="evidence" value="ECO:0007669"/>
    <property type="project" value="InterPro"/>
</dbReference>
<dbReference type="Gene3D" id="3.40.390.10">
    <property type="entry name" value="Collagenase (Catalytic Domain)"/>
    <property type="match status" value="1"/>
</dbReference>
<dbReference type="AlphaFoldDB" id="A0A292PPS9"/>
<evidence type="ECO:0000256" key="2">
    <source>
        <dbReference type="SAM" id="MobiDB-lite"/>
    </source>
</evidence>
<dbReference type="GO" id="GO:0006509">
    <property type="term" value="P:membrane protein ectodomain proteolysis"/>
    <property type="evidence" value="ECO:0007669"/>
    <property type="project" value="TreeGrafter"/>
</dbReference>
<feature type="domain" description="Disintegrin" evidence="5">
    <location>
        <begin position="551"/>
        <end position="592"/>
    </location>
</feature>
<feature type="binding site" evidence="1">
    <location>
        <position position="474"/>
    </location>
    <ligand>
        <name>Zn(2+)</name>
        <dbReference type="ChEBI" id="CHEBI:29105"/>
        <note>catalytic</note>
    </ligand>
</feature>
<dbReference type="Proteomes" id="UP001412239">
    <property type="component" value="Unassembled WGS sequence"/>
</dbReference>
<dbReference type="EMBL" id="LN891077">
    <property type="protein sequence ID" value="CUS09559.1"/>
    <property type="molecule type" value="Genomic_DNA"/>
</dbReference>
<dbReference type="GO" id="GO:0005886">
    <property type="term" value="C:plasma membrane"/>
    <property type="evidence" value="ECO:0007669"/>
    <property type="project" value="TreeGrafter"/>
</dbReference>
<keyword evidence="3" id="KW-1133">Transmembrane helix</keyword>
<feature type="region of interest" description="Disordered" evidence="2">
    <location>
        <begin position="785"/>
        <end position="850"/>
    </location>
</feature>
<dbReference type="CDD" id="cd04271">
    <property type="entry name" value="ZnMc_ADAM_fungal"/>
    <property type="match status" value="1"/>
</dbReference>
<accession>A0A292PPS9</accession>
<keyword evidence="1" id="KW-0862">Zinc</keyword>
<feature type="signal peptide" evidence="4">
    <location>
        <begin position="1"/>
        <end position="25"/>
    </location>
</feature>
<dbReference type="GO" id="GO:0046872">
    <property type="term" value="F:metal ion binding"/>
    <property type="evidence" value="ECO:0007669"/>
    <property type="project" value="UniProtKB-KW"/>
</dbReference>
<evidence type="ECO:0000313" key="7">
    <source>
        <dbReference type="EMBL" id="CUS09559.1"/>
    </source>
</evidence>
<dbReference type="PROSITE" id="PS50214">
    <property type="entry name" value="DISINTEGRIN_2"/>
    <property type="match status" value="1"/>
</dbReference>
<dbReference type="InterPro" id="IPR051489">
    <property type="entry name" value="ADAM_Metalloproteinase"/>
</dbReference>
<evidence type="ECO:0000256" key="3">
    <source>
        <dbReference type="SAM" id="Phobius"/>
    </source>
</evidence>
<dbReference type="PANTHER" id="PTHR45702:SF2">
    <property type="entry name" value="KUZBANIAN, ISOFORM A"/>
    <property type="match status" value="1"/>
</dbReference>
<dbReference type="InterPro" id="IPR036436">
    <property type="entry name" value="Disintegrin_dom_sf"/>
</dbReference>
<protein>
    <recommendedName>
        <fullName evidence="9">Peptidase M12B domain-containing protein</fullName>
    </recommendedName>
</protein>
<organism evidence="7 8">
    <name type="scientific">Tuber aestivum</name>
    <name type="common">summer truffle</name>
    <dbReference type="NCBI Taxonomy" id="59557"/>
    <lineage>
        <taxon>Eukaryota</taxon>
        <taxon>Fungi</taxon>
        <taxon>Dikarya</taxon>
        <taxon>Ascomycota</taxon>
        <taxon>Pezizomycotina</taxon>
        <taxon>Pezizomycetes</taxon>
        <taxon>Pezizales</taxon>
        <taxon>Tuberaceae</taxon>
        <taxon>Tuber</taxon>
    </lineage>
</organism>
<proteinExistence type="predicted"/>
<feature type="domain" description="Peptidase M12B" evidence="6">
    <location>
        <begin position="312"/>
        <end position="526"/>
    </location>
</feature>
<evidence type="ECO:0000259" key="5">
    <source>
        <dbReference type="PROSITE" id="PS50214"/>
    </source>
</evidence>
<name>A0A292PPS9_9PEZI</name>
<dbReference type="SMART" id="SM00050">
    <property type="entry name" value="DISIN"/>
    <property type="match status" value="1"/>
</dbReference>
<comment type="caution">
    <text evidence="1">Lacks conserved residue(s) required for the propagation of feature annotation.</text>
</comment>